<feature type="non-terminal residue" evidence="1">
    <location>
        <position position="1"/>
    </location>
</feature>
<reference evidence="1 2" key="1">
    <citation type="submission" date="2021-06" db="EMBL/GenBank/DDBJ databases">
        <authorList>
            <person name="Kallberg Y."/>
            <person name="Tangrot J."/>
            <person name="Rosling A."/>
        </authorList>
    </citation>
    <scope>NUCLEOTIDE SEQUENCE [LARGE SCALE GENOMIC DNA]</scope>
    <source>
        <strain evidence="1 2">120-4 pot B 10/14</strain>
    </source>
</reference>
<sequence>FDDEKAAIIREILYSVYARYSNEEIWTANTDDSSRNYFRKHHNEKSKNNTHGVLEEYLTAIEKNCNSLDFWKTRSADTHYSGLAQMA</sequence>
<gene>
    <name evidence="1" type="ORF">GMARGA_LOCUS41937</name>
</gene>
<protein>
    <submittedName>
        <fullName evidence="1">12576_t:CDS:1</fullName>
    </submittedName>
</protein>
<dbReference type="EMBL" id="CAJVQB010120170">
    <property type="protein sequence ID" value="CAG8853116.1"/>
    <property type="molecule type" value="Genomic_DNA"/>
</dbReference>
<evidence type="ECO:0000313" key="1">
    <source>
        <dbReference type="EMBL" id="CAG8853116.1"/>
    </source>
</evidence>
<dbReference type="Proteomes" id="UP000789901">
    <property type="component" value="Unassembled WGS sequence"/>
</dbReference>
<keyword evidence="2" id="KW-1185">Reference proteome</keyword>
<evidence type="ECO:0000313" key="2">
    <source>
        <dbReference type="Proteomes" id="UP000789901"/>
    </source>
</evidence>
<proteinExistence type="predicted"/>
<accession>A0ABN7XE49</accession>
<organism evidence="1 2">
    <name type="scientific">Gigaspora margarita</name>
    <dbReference type="NCBI Taxonomy" id="4874"/>
    <lineage>
        <taxon>Eukaryota</taxon>
        <taxon>Fungi</taxon>
        <taxon>Fungi incertae sedis</taxon>
        <taxon>Mucoromycota</taxon>
        <taxon>Glomeromycotina</taxon>
        <taxon>Glomeromycetes</taxon>
        <taxon>Diversisporales</taxon>
        <taxon>Gigasporaceae</taxon>
        <taxon>Gigaspora</taxon>
    </lineage>
</organism>
<name>A0ABN7XE49_GIGMA</name>
<comment type="caution">
    <text evidence="1">The sequence shown here is derived from an EMBL/GenBank/DDBJ whole genome shotgun (WGS) entry which is preliminary data.</text>
</comment>